<name>A0AAV4MUY0_CAEEX</name>
<gene>
    <name evidence="1" type="ORF">CEXT_645811</name>
</gene>
<proteinExistence type="predicted"/>
<reference evidence="1 2" key="1">
    <citation type="submission" date="2021-06" db="EMBL/GenBank/DDBJ databases">
        <title>Caerostris extrusa draft genome.</title>
        <authorList>
            <person name="Kono N."/>
            <person name="Arakawa K."/>
        </authorList>
    </citation>
    <scope>NUCLEOTIDE SEQUENCE [LARGE SCALE GENOMIC DNA]</scope>
</reference>
<dbReference type="AlphaFoldDB" id="A0AAV4MUY0"/>
<dbReference type="EMBL" id="BPLR01002603">
    <property type="protein sequence ID" value="GIX75618.1"/>
    <property type="molecule type" value="Genomic_DNA"/>
</dbReference>
<keyword evidence="2" id="KW-1185">Reference proteome</keyword>
<comment type="caution">
    <text evidence="1">The sequence shown here is derived from an EMBL/GenBank/DDBJ whole genome shotgun (WGS) entry which is preliminary data.</text>
</comment>
<accession>A0AAV4MUY0</accession>
<dbReference type="Proteomes" id="UP001054945">
    <property type="component" value="Unassembled WGS sequence"/>
</dbReference>
<evidence type="ECO:0000313" key="2">
    <source>
        <dbReference type="Proteomes" id="UP001054945"/>
    </source>
</evidence>
<sequence length="101" mass="11940">MIITLQVLELSDLSVSKPHKRAELKVQRKFNWRFSIYWKIPPMDFENDSVKPYIPFLEGFFQTELVSEPILTHHSDGPVANRLRNFVISWIDKSKCNCSRM</sequence>
<evidence type="ECO:0000313" key="1">
    <source>
        <dbReference type="EMBL" id="GIX75618.1"/>
    </source>
</evidence>
<organism evidence="1 2">
    <name type="scientific">Caerostris extrusa</name>
    <name type="common">Bark spider</name>
    <name type="synonym">Caerostris bankana</name>
    <dbReference type="NCBI Taxonomy" id="172846"/>
    <lineage>
        <taxon>Eukaryota</taxon>
        <taxon>Metazoa</taxon>
        <taxon>Ecdysozoa</taxon>
        <taxon>Arthropoda</taxon>
        <taxon>Chelicerata</taxon>
        <taxon>Arachnida</taxon>
        <taxon>Araneae</taxon>
        <taxon>Araneomorphae</taxon>
        <taxon>Entelegynae</taxon>
        <taxon>Araneoidea</taxon>
        <taxon>Araneidae</taxon>
        <taxon>Caerostris</taxon>
    </lineage>
</organism>
<protein>
    <submittedName>
        <fullName evidence="1">Uncharacterized protein</fullName>
    </submittedName>
</protein>